<accession>A0ACB9P1T4</accession>
<name>A0ACB9P1T4_9MYRT</name>
<keyword evidence="2" id="KW-1185">Reference proteome</keyword>
<dbReference type="Proteomes" id="UP001057402">
    <property type="component" value="Chromosome 7"/>
</dbReference>
<organism evidence="1 2">
    <name type="scientific">Melastoma candidum</name>
    <dbReference type="NCBI Taxonomy" id="119954"/>
    <lineage>
        <taxon>Eukaryota</taxon>
        <taxon>Viridiplantae</taxon>
        <taxon>Streptophyta</taxon>
        <taxon>Embryophyta</taxon>
        <taxon>Tracheophyta</taxon>
        <taxon>Spermatophyta</taxon>
        <taxon>Magnoliopsida</taxon>
        <taxon>eudicotyledons</taxon>
        <taxon>Gunneridae</taxon>
        <taxon>Pentapetalae</taxon>
        <taxon>rosids</taxon>
        <taxon>malvids</taxon>
        <taxon>Myrtales</taxon>
        <taxon>Melastomataceae</taxon>
        <taxon>Melastomatoideae</taxon>
        <taxon>Melastomateae</taxon>
        <taxon>Melastoma</taxon>
    </lineage>
</organism>
<evidence type="ECO:0000313" key="2">
    <source>
        <dbReference type="Proteomes" id="UP001057402"/>
    </source>
</evidence>
<comment type="caution">
    <text evidence="1">The sequence shown here is derived from an EMBL/GenBank/DDBJ whole genome shotgun (WGS) entry which is preliminary data.</text>
</comment>
<dbReference type="EMBL" id="CM042886">
    <property type="protein sequence ID" value="KAI4342944.1"/>
    <property type="molecule type" value="Genomic_DNA"/>
</dbReference>
<gene>
    <name evidence="1" type="ORF">MLD38_027505</name>
</gene>
<reference evidence="2" key="1">
    <citation type="journal article" date="2023" name="Front. Plant Sci.">
        <title>Chromosomal-level genome assembly of Melastoma candidum provides insights into trichome evolution.</title>
        <authorList>
            <person name="Zhong Y."/>
            <person name="Wu W."/>
            <person name="Sun C."/>
            <person name="Zou P."/>
            <person name="Liu Y."/>
            <person name="Dai S."/>
            <person name="Zhou R."/>
        </authorList>
    </citation>
    <scope>NUCLEOTIDE SEQUENCE [LARGE SCALE GENOMIC DNA]</scope>
</reference>
<sequence length="82" mass="9840">MDEKTVKWDVKILCLKFLSELRMDWTELQKSFPKLIYLEKIKCPKLTFFPCDKGGVWINKSLEDKDLTDLGLAWSLLWRRMD</sequence>
<evidence type="ECO:0000313" key="1">
    <source>
        <dbReference type="EMBL" id="KAI4342944.1"/>
    </source>
</evidence>
<protein>
    <submittedName>
        <fullName evidence="1">Uncharacterized protein</fullName>
    </submittedName>
</protein>
<proteinExistence type="predicted"/>